<dbReference type="OrthoDB" id="9786422at2"/>
<organism evidence="1 2">
    <name type="scientific">Dyadobacter psychrotolerans</name>
    <dbReference type="NCBI Taxonomy" id="2541721"/>
    <lineage>
        <taxon>Bacteria</taxon>
        <taxon>Pseudomonadati</taxon>
        <taxon>Bacteroidota</taxon>
        <taxon>Cytophagia</taxon>
        <taxon>Cytophagales</taxon>
        <taxon>Spirosomataceae</taxon>
        <taxon>Dyadobacter</taxon>
    </lineage>
</organism>
<evidence type="ECO:0008006" key="3">
    <source>
        <dbReference type="Google" id="ProtNLM"/>
    </source>
</evidence>
<dbReference type="EMBL" id="SMFL01000001">
    <property type="protein sequence ID" value="TDE18618.1"/>
    <property type="molecule type" value="Genomic_DNA"/>
</dbReference>
<accession>A0A4V2Z4Z5</accession>
<name>A0A4V2Z4Z5_9BACT</name>
<dbReference type="SUPFAM" id="SSF55729">
    <property type="entry name" value="Acyl-CoA N-acyltransferases (Nat)"/>
    <property type="match status" value="1"/>
</dbReference>
<protein>
    <recommendedName>
        <fullName evidence="3">GNAT family N-acetyltransferase</fullName>
    </recommendedName>
</protein>
<comment type="caution">
    <text evidence="1">The sequence shown here is derived from an EMBL/GenBank/DDBJ whole genome shotgun (WGS) entry which is preliminary data.</text>
</comment>
<keyword evidence="2" id="KW-1185">Reference proteome</keyword>
<dbReference type="InterPro" id="IPR016181">
    <property type="entry name" value="Acyl_CoA_acyltransferase"/>
</dbReference>
<sequence>MLQCVTNWAKSIGITKVAVNTPATCYNPQTNALLSNSYISEGFSVTTSISNHYIPVCGTMYEKLISSSENRRLRKCVSAGFVCKIWEAPNVNVIYSFLTFCRKQKGYSLSISKNQLSELIDHFPEQLIVFASIKEDQIVSLSVTVRVTEGILYNFLSASLPDYATFSPSVLVLKTIYNYCQKEKISVLDLGSSLDYQGKEKESLIRFKENMGGNVTCKVSYGKVL</sequence>
<dbReference type="AlphaFoldDB" id="A0A4V2Z4Z5"/>
<proteinExistence type="predicted"/>
<evidence type="ECO:0000313" key="1">
    <source>
        <dbReference type="EMBL" id="TDE18618.1"/>
    </source>
</evidence>
<dbReference type="Gene3D" id="3.40.630.30">
    <property type="match status" value="1"/>
</dbReference>
<gene>
    <name evidence="1" type="ORF">E0F88_03510</name>
</gene>
<dbReference type="RefSeq" id="WP_131956696.1">
    <property type="nucleotide sequence ID" value="NZ_SMFL01000001.1"/>
</dbReference>
<dbReference type="Proteomes" id="UP000294850">
    <property type="component" value="Unassembled WGS sequence"/>
</dbReference>
<reference evidence="1 2" key="1">
    <citation type="submission" date="2019-03" db="EMBL/GenBank/DDBJ databases">
        <title>Dyadobacter AR-3-6 sp. nov., isolated from arctic soil.</title>
        <authorList>
            <person name="Chaudhary D.K."/>
        </authorList>
    </citation>
    <scope>NUCLEOTIDE SEQUENCE [LARGE SCALE GENOMIC DNA]</scope>
    <source>
        <strain evidence="1 2">AR-3-6</strain>
    </source>
</reference>
<evidence type="ECO:0000313" key="2">
    <source>
        <dbReference type="Proteomes" id="UP000294850"/>
    </source>
</evidence>